<dbReference type="EMBL" id="JAWDIE010000005">
    <property type="protein sequence ID" value="MEJ7137673.1"/>
    <property type="molecule type" value="Genomic_DNA"/>
</dbReference>
<keyword evidence="2" id="KW-1185">Reference proteome</keyword>
<proteinExistence type="predicted"/>
<dbReference type="Proteomes" id="UP001364695">
    <property type="component" value="Unassembled WGS sequence"/>
</dbReference>
<sequence>MAHSDSPAQRLTLNDLDYHQRTHAILAAVEKHLDRWLEEDVVDIDSQRNGGLLELKLPGGSAIILNTQPPLQELWLACRAGGYHFACMADAAHPQGQWRDTKTGALFTEVLAQALSDQAGMALTLDLPQ</sequence>
<evidence type="ECO:0000313" key="1">
    <source>
        <dbReference type="EMBL" id="MEJ7137673.1"/>
    </source>
</evidence>
<evidence type="ECO:0000313" key="2">
    <source>
        <dbReference type="Proteomes" id="UP001364695"/>
    </source>
</evidence>
<protein>
    <submittedName>
        <fullName evidence="1">Iron donor protein CyaY</fullName>
    </submittedName>
</protein>
<reference evidence="1" key="1">
    <citation type="submission" date="2023-10" db="EMBL/GenBank/DDBJ databases">
        <title>Amphibacter perezi, gen. nov., sp. nov. a novel taxa of the family Comamonadaceae, class Betaproteobacteria isolated from the skin microbiota of Pelophylax perezi from different populations.</title>
        <authorList>
            <person name="Costa S."/>
            <person name="Proenca D.N."/>
            <person name="Lopes I."/>
            <person name="Morais P.V."/>
        </authorList>
    </citation>
    <scope>NUCLEOTIDE SEQUENCE</scope>
    <source>
        <strain evidence="1">SL12-8</strain>
    </source>
</reference>
<name>A0ACC6P0B3_9BURK</name>
<organism evidence="1 2">
    <name type="scientific">Amphibiibacter pelophylacis</name>
    <dbReference type="NCBI Taxonomy" id="1799477"/>
    <lineage>
        <taxon>Bacteria</taxon>
        <taxon>Pseudomonadati</taxon>
        <taxon>Pseudomonadota</taxon>
        <taxon>Betaproteobacteria</taxon>
        <taxon>Burkholderiales</taxon>
        <taxon>Sphaerotilaceae</taxon>
        <taxon>Amphibiibacter</taxon>
    </lineage>
</organism>
<comment type="caution">
    <text evidence="1">The sequence shown here is derived from an EMBL/GenBank/DDBJ whole genome shotgun (WGS) entry which is preliminary data.</text>
</comment>
<accession>A0ACC6P0B3</accession>
<gene>
    <name evidence="1" type="primary">cyaY</name>
    <name evidence="1" type="ORF">RV045_04405</name>
</gene>